<gene>
    <name evidence="1" type="ORF">OUZ56_031461</name>
</gene>
<reference evidence="1 2" key="1">
    <citation type="journal article" date="2023" name="Nucleic Acids Res.">
        <title>The hologenome of Daphnia magna reveals possible DNA methylation and microbiome-mediated evolution of the host genome.</title>
        <authorList>
            <person name="Chaturvedi A."/>
            <person name="Li X."/>
            <person name="Dhandapani V."/>
            <person name="Marshall H."/>
            <person name="Kissane S."/>
            <person name="Cuenca-Cambronero M."/>
            <person name="Asole G."/>
            <person name="Calvet F."/>
            <person name="Ruiz-Romero M."/>
            <person name="Marangio P."/>
            <person name="Guigo R."/>
            <person name="Rago D."/>
            <person name="Mirbahai L."/>
            <person name="Eastwood N."/>
            <person name="Colbourne J.K."/>
            <person name="Zhou J."/>
            <person name="Mallon E."/>
            <person name="Orsini L."/>
        </authorList>
    </citation>
    <scope>NUCLEOTIDE SEQUENCE [LARGE SCALE GENOMIC DNA]</scope>
    <source>
        <strain evidence="1">LRV0_1</strain>
    </source>
</reference>
<dbReference type="Proteomes" id="UP001234178">
    <property type="component" value="Unassembled WGS sequence"/>
</dbReference>
<accession>A0ABQ9ZUA9</accession>
<comment type="caution">
    <text evidence="1">The sequence shown here is derived from an EMBL/GenBank/DDBJ whole genome shotgun (WGS) entry which is preliminary data.</text>
</comment>
<sequence length="71" mass="8578">MDYRDLIGWIVTVQHQMSFTSSDGIGNQLRKWKWNRKQDAFWVLRQEKNRGRDTLVTFIQMPKAKFGNYKL</sequence>
<evidence type="ECO:0000313" key="2">
    <source>
        <dbReference type="Proteomes" id="UP001234178"/>
    </source>
</evidence>
<keyword evidence="2" id="KW-1185">Reference proteome</keyword>
<proteinExistence type="predicted"/>
<protein>
    <submittedName>
        <fullName evidence="1">Uncharacterized protein</fullName>
    </submittedName>
</protein>
<name>A0ABQ9ZUA9_9CRUS</name>
<organism evidence="1 2">
    <name type="scientific">Daphnia magna</name>
    <dbReference type="NCBI Taxonomy" id="35525"/>
    <lineage>
        <taxon>Eukaryota</taxon>
        <taxon>Metazoa</taxon>
        <taxon>Ecdysozoa</taxon>
        <taxon>Arthropoda</taxon>
        <taxon>Crustacea</taxon>
        <taxon>Branchiopoda</taxon>
        <taxon>Diplostraca</taxon>
        <taxon>Cladocera</taxon>
        <taxon>Anomopoda</taxon>
        <taxon>Daphniidae</taxon>
        <taxon>Daphnia</taxon>
    </lineage>
</organism>
<dbReference type="EMBL" id="JAOYFB010000005">
    <property type="protein sequence ID" value="KAK4016505.1"/>
    <property type="molecule type" value="Genomic_DNA"/>
</dbReference>
<evidence type="ECO:0000313" key="1">
    <source>
        <dbReference type="EMBL" id="KAK4016505.1"/>
    </source>
</evidence>